<name>A0A8H6G0A7_9LECA</name>
<keyword evidence="2 7" id="KW-0812">Transmembrane</keyword>
<dbReference type="Proteomes" id="UP000578531">
    <property type="component" value="Unassembled WGS sequence"/>
</dbReference>
<feature type="transmembrane region" description="Helical" evidence="7">
    <location>
        <begin position="565"/>
        <end position="586"/>
    </location>
</feature>
<dbReference type="GO" id="GO:0005637">
    <property type="term" value="C:nuclear inner membrane"/>
    <property type="evidence" value="ECO:0007669"/>
    <property type="project" value="UniProtKB-SubCell"/>
</dbReference>
<evidence type="ECO:0000256" key="4">
    <source>
        <dbReference type="ARBA" id="ARBA00023136"/>
    </source>
</evidence>
<keyword evidence="10" id="KW-1185">Reference proteome</keyword>
<dbReference type="PANTHER" id="PTHR28538:SF1">
    <property type="entry name" value="INTEGRAL INNER NUCLEAR MEMBRANE PROTEIN IMA1"/>
    <property type="match status" value="1"/>
</dbReference>
<evidence type="ECO:0000256" key="5">
    <source>
        <dbReference type="ARBA" id="ARBA00023242"/>
    </source>
</evidence>
<evidence type="ECO:0000259" key="8">
    <source>
        <dbReference type="Pfam" id="PF09779"/>
    </source>
</evidence>
<feature type="compositionally biased region" description="Polar residues" evidence="6">
    <location>
        <begin position="461"/>
        <end position="475"/>
    </location>
</feature>
<dbReference type="GO" id="GO:0034506">
    <property type="term" value="C:chromosome, centromeric core domain"/>
    <property type="evidence" value="ECO:0007669"/>
    <property type="project" value="TreeGrafter"/>
</dbReference>
<dbReference type="EMBL" id="JACCJC010000011">
    <property type="protein sequence ID" value="KAF6238097.1"/>
    <property type="molecule type" value="Genomic_DNA"/>
</dbReference>
<dbReference type="GO" id="GO:0071765">
    <property type="term" value="P:nuclear inner membrane organization"/>
    <property type="evidence" value="ECO:0007669"/>
    <property type="project" value="InterPro"/>
</dbReference>
<dbReference type="InterPro" id="IPR042321">
    <property type="entry name" value="Ima1"/>
</dbReference>
<feature type="transmembrane region" description="Helical" evidence="7">
    <location>
        <begin position="628"/>
        <end position="648"/>
    </location>
</feature>
<dbReference type="AlphaFoldDB" id="A0A8H6G0A7"/>
<organism evidence="9 10">
    <name type="scientific">Letharia columbiana</name>
    <dbReference type="NCBI Taxonomy" id="112416"/>
    <lineage>
        <taxon>Eukaryota</taxon>
        <taxon>Fungi</taxon>
        <taxon>Dikarya</taxon>
        <taxon>Ascomycota</taxon>
        <taxon>Pezizomycotina</taxon>
        <taxon>Lecanoromycetes</taxon>
        <taxon>OSLEUM clade</taxon>
        <taxon>Lecanoromycetidae</taxon>
        <taxon>Lecanorales</taxon>
        <taxon>Lecanorineae</taxon>
        <taxon>Parmeliaceae</taxon>
        <taxon>Letharia</taxon>
    </lineage>
</organism>
<dbReference type="InterPro" id="IPR018617">
    <property type="entry name" value="Ima1_N"/>
</dbReference>
<dbReference type="GO" id="GO:0034992">
    <property type="term" value="C:microtubule organizing center attachment site"/>
    <property type="evidence" value="ECO:0007669"/>
    <property type="project" value="TreeGrafter"/>
</dbReference>
<feature type="domain" description="Ima1 N-terminal" evidence="8">
    <location>
        <begin position="10"/>
        <end position="136"/>
    </location>
</feature>
<evidence type="ECO:0000313" key="9">
    <source>
        <dbReference type="EMBL" id="KAF6238097.1"/>
    </source>
</evidence>
<evidence type="ECO:0000256" key="3">
    <source>
        <dbReference type="ARBA" id="ARBA00022989"/>
    </source>
</evidence>
<comment type="caution">
    <text evidence="9">The sequence shown here is derived from an EMBL/GenBank/DDBJ whole genome shotgun (WGS) entry which is preliminary data.</text>
</comment>
<sequence length="801" mass="88608">MAFLFRGKLVCFYCGCKSAKTRTPNVRRWQCAHCEAENYLDQNGEITDPPADDVSSNARYAQPLARQTSAVFQTPDDSLFCPTCLKNQHLVSQALASYLPSPDAPDYAEYVKAEDEYLKGLEERYPQVCKRCEPRVQERIRAAGYAAKTDHLRRMMDRTRGCGIQYRDTSWGSPLVALGGIGWFLSLTGQTLWDGLSLLNSTEERHGLRDPRDSASGSMCLQQVMRGTGSVSDCTESLCSAAGLALLLGFLSSWWHPMLQESLRRKGGRAVGTSEFYQLQGMLLIIRWVTWWYLHGSDLKVHVTKAAHLSLLVLTTIITVKSFRSVRMDYSAPVKFQDSPGPLVSQMTQQKAAGVRTGDLGYVPQQPNMPMTRHDGGTRPFSIMDFAPPNQQRRPAIYQPPTPPPDDDDNEAMDWTPSQEIRILRPAASHRTSNAVSQQPQSFPYPEILPAQSLRNPLSQPVFRSSPETRYQESFKTPKKYTMRDSHDESPFVTPYEPSLAAGSPELSPIKFAQPRFFPPTDREDLGLESLMANNFSLAEEPREVRARQQYGKHENETQSKLDAVYAQLHGPVALLLLTISFMVWTSTPIPSLAASRMHLGLAALGIAALVILKSLLPAVRKDSDRSLSDIVLLAFELITTIIFGFALRERAATASAEDSIGPLETPGLSLIAVLIAQEAWMLYSRTCIRRMSNGNAPSPPVPQPAAAPDKSDRQQPFVGSSMSSSRQNPNVGMSTASNGQHTPALSQRTTRSRTKLENDARAPGGFGSLSLGGNARNEQALGMNSLNIWQPQSKKGKGMW</sequence>
<comment type="subcellular location">
    <subcellularLocation>
        <location evidence="1">Nucleus inner membrane</location>
        <topology evidence="1">Multi-pass membrane protein</topology>
    </subcellularLocation>
</comment>
<feature type="transmembrane region" description="Helical" evidence="7">
    <location>
        <begin position="598"/>
        <end position="616"/>
    </location>
</feature>
<evidence type="ECO:0000256" key="1">
    <source>
        <dbReference type="ARBA" id="ARBA00004473"/>
    </source>
</evidence>
<feature type="region of interest" description="Disordered" evidence="6">
    <location>
        <begin position="389"/>
        <end position="413"/>
    </location>
</feature>
<dbReference type="Pfam" id="PF09779">
    <property type="entry name" value="Ima1_N"/>
    <property type="match status" value="1"/>
</dbReference>
<dbReference type="RefSeq" id="XP_037167411.1">
    <property type="nucleotide sequence ID" value="XM_037305656.1"/>
</dbReference>
<gene>
    <name evidence="9" type="ORF">HO173_003731</name>
</gene>
<feature type="region of interest" description="Disordered" evidence="6">
    <location>
        <begin position="461"/>
        <end position="491"/>
    </location>
</feature>
<dbReference type="GeneID" id="59285397"/>
<dbReference type="PANTHER" id="PTHR28538">
    <property type="entry name" value="INTEGRAL INNER NUCLEAR MEMBRANE PROTEIN IMA1"/>
    <property type="match status" value="1"/>
</dbReference>
<accession>A0A8H6G0A7</accession>
<keyword evidence="4 7" id="KW-0472">Membrane</keyword>
<dbReference type="GO" id="GO:0044732">
    <property type="term" value="C:mitotic spindle pole body"/>
    <property type="evidence" value="ECO:0007669"/>
    <property type="project" value="TreeGrafter"/>
</dbReference>
<evidence type="ECO:0000256" key="6">
    <source>
        <dbReference type="SAM" id="MobiDB-lite"/>
    </source>
</evidence>
<reference evidence="9 10" key="1">
    <citation type="journal article" date="2020" name="Genomics">
        <title>Complete, high-quality genomes from long-read metagenomic sequencing of two wolf lichen thalli reveals enigmatic genome architecture.</title>
        <authorList>
            <person name="McKenzie S.K."/>
            <person name="Walston R.F."/>
            <person name="Allen J.L."/>
        </authorList>
    </citation>
    <scope>NUCLEOTIDE SEQUENCE [LARGE SCALE GENOMIC DNA]</scope>
    <source>
        <strain evidence="9">WasteWater2</strain>
    </source>
</reference>
<evidence type="ECO:0000256" key="7">
    <source>
        <dbReference type="SAM" id="Phobius"/>
    </source>
</evidence>
<evidence type="ECO:0000313" key="10">
    <source>
        <dbReference type="Proteomes" id="UP000578531"/>
    </source>
</evidence>
<evidence type="ECO:0000256" key="2">
    <source>
        <dbReference type="ARBA" id="ARBA00022692"/>
    </source>
</evidence>
<keyword evidence="3 7" id="KW-1133">Transmembrane helix</keyword>
<dbReference type="OrthoDB" id="5966927at2759"/>
<feature type="region of interest" description="Disordered" evidence="6">
    <location>
        <begin position="694"/>
        <end position="774"/>
    </location>
</feature>
<feature type="compositionally biased region" description="Polar residues" evidence="6">
    <location>
        <begin position="718"/>
        <end position="750"/>
    </location>
</feature>
<protein>
    <recommendedName>
        <fullName evidence="8">Ima1 N-terminal domain-containing protein</fullName>
    </recommendedName>
</protein>
<proteinExistence type="predicted"/>
<keyword evidence="5" id="KW-0539">Nucleus</keyword>